<dbReference type="InterPro" id="IPR011601">
    <property type="entry name" value="MurB_C"/>
</dbReference>
<keyword evidence="10 16" id="KW-0133">Cell shape</keyword>
<evidence type="ECO:0000256" key="6">
    <source>
        <dbReference type="ARBA" id="ARBA00022618"/>
    </source>
</evidence>
<dbReference type="AlphaFoldDB" id="A0A2H0TF51"/>
<evidence type="ECO:0000256" key="10">
    <source>
        <dbReference type="ARBA" id="ARBA00022960"/>
    </source>
</evidence>
<keyword evidence="14 16" id="KW-0961">Cell wall biogenesis/degradation</keyword>
<feature type="active site" evidence="16">
    <location>
        <position position="295"/>
    </location>
</feature>
<dbReference type="UniPathway" id="UPA00219"/>
<dbReference type="SUPFAM" id="SSF56176">
    <property type="entry name" value="FAD-binding/transporter-associated domain-like"/>
    <property type="match status" value="1"/>
</dbReference>
<comment type="subcellular location">
    <subcellularLocation>
        <location evidence="3 16">Cytoplasm</location>
    </subcellularLocation>
</comment>
<evidence type="ECO:0000256" key="14">
    <source>
        <dbReference type="ARBA" id="ARBA00023316"/>
    </source>
</evidence>
<evidence type="ECO:0000256" key="5">
    <source>
        <dbReference type="ARBA" id="ARBA00022490"/>
    </source>
</evidence>
<dbReference type="NCBIfam" id="TIGR00179">
    <property type="entry name" value="murB"/>
    <property type="match status" value="1"/>
</dbReference>
<keyword evidence="9 16" id="KW-0521">NADP</keyword>
<dbReference type="InterPro" id="IPR036318">
    <property type="entry name" value="FAD-bd_PCMH-like_sf"/>
</dbReference>
<evidence type="ECO:0000259" key="17">
    <source>
        <dbReference type="PROSITE" id="PS51387"/>
    </source>
</evidence>
<gene>
    <name evidence="16 18" type="primary">murB</name>
    <name evidence="18" type="ORF">COU46_02795</name>
</gene>
<feature type="active site" description="Proton donor" evidence="16">
    <location>
        <position position="204"/>
    </location>
</feature>
<dbReference type="GO" id="GO:0008762">
    <property type="term" value="F:UDP-N-acetylmuramate dehydrogenase activity"/>
    <property type="evidence" value="ECO:0007669"/>
    <property type="project" value="UniProtKB-UniRule"/>
</dbReference>
<dbReference type="EC" id="1.3.1.98" evidence="16"/>
<dbReference type="InterPro" id="IPR003170">
    <property type="entry name" value="MurB"/>
</dbReference>
<keyword evidence="7 16" id="KW-0285">Flavoprotein</keyword>
<dbReference type="GO" id="GO:0008360">
    <property type="term" value="P:regulation of cell shape"/>
    <property type="evidence" value="ECO:0007669"/>
    <property type="project" value="UniProtKB-KW"/>
</dbReference>
<dbReference type="Pfam" id="PF01565">
    <property type="entry name" value="FAD_binding_4"/>
    <property type="match status" value="1"/>
</dbReference>
<evidence type="ECO:0000313" key="19">
    <source>
        <dbReference type="Proteomes" id="UP000229383"/>
    </source>
</evidence>
<name>A0A2H0TF51_9BACT</name>
<proteinExistence type="inferred from homology"/>
<sequence>MKNIKLKNLTSFRLGGGARVMYCLEEKNAPLILKNLIKKKINYFVVGGGTNIIASDKGFEGVIVKISFNKIQVLKSGILCDAGAPLMKLVNEANRSGFAGFETLAGIPGTVGGALFGNAGAYGKEVSEGLSKIKIFDGSRVRWIAKNKCAFAYRDSIFKKRPWVILQALFKLKRGDKKNLIKKSKEIICIRNKKYPPDLKCAGSIFKNIPVKSSMGQKLIKKMPPEKIIGGKIPVGFLLETVGAKGMRVGEIRVSEDHANLLINNGRGKADEVKTIINNLKLKIKRKYGVVLEEEVRYLE</sequence>
<keyword evidence="6 16" id="KW-0132">Cell division</keyword>
<dbReference type="GO" id="GO:0005829">
    <property type="term" value="C:cytosol"/>
    <property type="evidence" value="ECO:0007669"/>
    <property type="project" value="TreeGrafter"/>
</dbReference>
<accession>A0A2H0TF51</accession>
<keyword evidence="11 16" id="KW-0573">Peptidoglycan synthesis</keyword>
<comment type="caution">
    <text evidence="18">The sequence shown here is derived from an EMBL/GenBank/DDBJ whole genome shotgun (WGS) entry which is preliminary data.</text>
</comment>
<dbReference type="Proteomes" id="UP000229383">
    <property type="component" value="Unassembled WGS sequence"/>
</dbReference>
<dbReference type="SUPFAM" id="SSF56194">
    <property type="entry name" value="Uridine diphospho-N-Acetylenolpyruvylglucosamine reductase, MurB, C-terminal domain"/>
    <property type="match status" value="1"/>
</dbReference>
<evidence type="ECO:0000256" key="7">
    <source>
        <dbReference type="ARBA" id="ARBA00022630"/>
    </source>
</evidence>
<organism evidence="18 19">
    <name type="scientific">Candidatus Niyogibacteria bacterium CG10_big_fil_rev_8_21_14_0_10_42_19</name>
    <dbReference type="NCBI Taxonomy" id="1974725"/>
    <lineage>
        <taxon>Bacteria</taxon>
        <taxon>Candidatus Niyogiibacteriota</taxon>
    </lineage>
</organism>
<evidence type="ECO:0000256" key="3">
    <source>
        <dbReference type="ARBA" id="ARBA00004496"/>
    </source>
</evidence>
<feature type="active site" evidence="16">
    <location>
        <position position="154"/>
    </location>
</feature>
<evidence type="ECO:0000256" key="15">
    <source>
        <dbReference type="ARBA" id="ARBA00048914"/>
    </source>
</evidence>
<dbReference type="GO" id="GO:0051301">
    <property type="term" value="P:cell division"/>
    <property type="evidence" value="ECO:0007669"/>
    <property type="project" value="UniProtKB-KW"/>
</dbReference>
<evidence type="ECO:0000256" key="16">
    <source>
        <dbReference type="HAMAP-Rule" id="MF_00037"/>
    </source>
</evidence>
<comment type="function">
    <text evidence="2 16">Cell wall formation.</text>
</comment>
<evidence type="ECO:0000256" key="8">
    <source>
        <dbReference type="ARBA" id="ARBA00022827"/>
    </source>
</evidence>
<evidence type="ECO:0000256" key="2">
    <source>
        <dbReference type="ARBA" id="ARBA00003921"/>
    </source>
</evidence>
<dbReference type="InterPro" id="IPR016167">
    <property type="entry name" value="FAD-bd_PCMH_sub1"/>
</dbReference>
<evidence type="ECO:0000256" key="4">
    <source>
        <dbReference type="ARBA" id="ARBA00004752"/>
    </source>
</evidence>
<keyword evidence="5 16" id="KW-0963">Cytoplasm</keyword>
<evidence type="ECO:0000256" key="13">
    <source>
        <dbReference type="ARBA" id="ARBA00023306"/>
    </source>
</evidence>
<dbReference type="InterPro" id="IPR006094">
    <property type="entry name" value="Oxid_FAD_bind_N"/>
</dbReference>
<dbReference type="PANTHER" id="PTHR21071">
    <property type="entry name" value="UDP-N-ACETYLENOLPYRUVOYLGLUCOSAMINE REDUCTASE"/>
    <property type="match status" value="1"/>
</dbReference>
<keyword evidence="8 16" id="KW-0274">FAD</keyword>
<feature type="domain" description="FAD-binding PCMH-type" evidence="17">
    <location>
        <begin position="13"/>
        <end position="175"/>
    </location>
</feature>
<reference evidence="19" key="1">
    <citation type="submission" date="2017-09" db="EMBL/GenBank/DDBJ databases">
        <title>Depth-based differentiation of microbial function through sediment-hosted aquifers and enrichment of novel symbionts in the deep terrestrial subsurface.</title>
        <authorList>
            <person name="Probst A.J."/>
            <person name="Ladd B."/>
            <person name="Jarett J.K."/>
            <person name="Geller-Mcgrath D.E."/>
            <person name="Sieber C.M.K."/>
            <person name="Emerson J.B."/>
            <person name="Anantharaman K."/>
            <person name="Thomas B.C."/>
            <person name="Malmstrom R."/>
            <person name="Stieglmeier M."/>
            <person name="Klingl A."/>
            <person name="Woyke T."/>
            <person name="Ryan C.M."/>
            <person name="Banfield J.F."/>
        </authorList>
    </citation>
    <scope>NUCLEOTIDE SEQUENCE [LARGE SCALE GENOMIC DNA]</scope>
</reference>
<evidence type="ECO:0000313" key="18">
    <source>
        <dbReference type="EMBL" id="PIR70172.1"/>
    </source>
</evidence>
<dbReference type="InterPro" id="IPR016166">
    <property type="entry name" value="FAD-bd_PCMH"/>
</dbReference>
<evidence type="ECO:0000256" key="1">
    <source>
        <dbReference type="ARBA" id="ARBA00001974"/>
    </source>
</evidence>
<keyword evidence="12 16" id="KW-0560">Oxidoreductase</keyword>
<dbReference type="GO" id="GO:0071949">
    <property type="term" value="F:FAD binding"/>
    <property type="evidence" value="ECO:0007669"/>
    <property type="project" value="InterPro"/>
</dbReference>
<dbReference type="PANTHER" id="PTHR21071:SF4">
    <property type="entry name" value="UDP-N-ACETYLENOLPYRUVOYLGLUCOSAMINE REDUCTASE"/>
    <property type="match status" value="1"/>
</dbReference>
<keyword evidence="13 16" id="KW-0131">Cell cycle</keyword>
<evidence type="ECO:0000256" key="9">
    <source>
        <dbReference type="ARBA" id="ARBA00022857"/>
    </source>
</evidence>
<comment type="pathway">
    <text evidence="4 16">Cell wall biogenesis; peptidoglycan biosynthesis.</text>
</comment>
<dbReference type="GO" id="GO:0009252">
    <property type="term" value="P:peptidoglycan biosynthetic process"/>
    <property type="evidence" value="ECO:0007669"/>
    <property type="project" value="UniProtKB-UniRule"/>
</dbReference>
<dbReference type="InterPro" id="IPR016169">
    <property type="entry name" value="FAD-bd_PCMH_sub2"/>
</dbReference>
<dbReference type="Gene3D" id="3.90.78.10">
    <property type="entry name" value="UDP-N-acetylenolpyruvoylglucosamine reductase, C-terminal domain"/>
    <property type="match status" value="1"/>
</dbReference>
<dbReference type="PROSITE" id="PS51387">
    <property type="entry name" value="FAD_PCMH"/>
    <property type="match status" value="1"/>
</dbReference>
<protein>
    <recommendedName>
        <fullName evidence="16">UDP-N-acetylenolpyruvoylglucosamine reductase</fullName>
        <ecNumber evidence="16">1.3.1.98</ecNumber>
    </recommendedName>
    <alternativeName>
        <fullName evidence="16">UDP-N-acetylmuramate dehydrogenase</fullName>
    </alternativeName>
</protein>
<dbReference type="Pfam" id="PF02873">
    <property type="entry name" value="MurB_C"/>
    <property type="match status" value="1"/>
</dbReference>
<evidence type="ECO:0000256" key="11">
    <source>
        <dbReference type="ARBA" id="ARBA00022984"/>
    </source>
</evidence>
<dbReference type="GO" id="GO:0071555">
    <property type="term" value="P:cell wall organization"/>
    <property type="evidence" value="ECO:0007669"/>
    <property type="project" value="UniProtKB-KW"/>
</dbReference>
<comment type="catalytic activity">
    <reaction evidence="15 16">
        <text>UDP-N-acetyl-alpha-D-muramate + NADP(+) = UDP-N-acetyl-3-O-(1-carboxyvinyl)-alpha-D-glucosamine + NADPH + H(+)</text>
        <dbReference type="Rhea" id="RHEA:12248"/>
        <dbReference type="ChEBI" id="CHEBI:15378"/>
        <dbReference type="ChEBI" id="CHEBI:57783"/>
        <dbReference type="ChEBI" id="CHEBI:58349"/>
        <dbReference type="ChEBI" id="CHEBI:68483"/>
        <dbReference type="ChEBI" id="CHEBI:70757"/>
        <dbReference type="EC" id="1.3.1.98"/>
    </reaction>
</comment>
<comment type="similarity">
    <text evidence="16">Belongs to the MurB family.</text>
</comment>
<dbReference type="HAMAP" id="MF_00037">
    <property type="entry name" value="MurB"/>
    <property type="match status" value="1"/>
</dbReference>
<evidence type="ECO:0000256" key="12">
    <source>
        <dbReference type="ARBA" id="ARBA00023002"/>
    </source>
</evidence>
<dbReference type="InterPro" id="IPR036635">
    <property type="entry name" value="MurB_C_sf"/>
</dbReference>
<dbReference type="Gene3D" id="3.30.43.10">
    <property type="entry name" value="Uridine Diphospho-n-acetylenolpyruvylglucosamine Reductase, domain 2"/>
    <property type="match status" value="1"/>
</dbReference>
<dbReference type="Gene3D" id="3.30.465.10">
    <property type="match status" value="1"/>
</dbReference>
<dbReference type="EMBL" id="PFCN01000033">
    <property type="protein sequence ID" value="PIR70172.1"/>
    <property type="molecule type" value="Genomic_DNA"/>
</dbReference>
<comment type="cofactor">
    <cofactor evidence="1 16">
        <name>FAD</name>
        <dbReference type="ChEBI" id="CHEBI:57692"/>
    </cofactor>
</comment>